<evidence type="ECO:0000313" key="2">
    <source>
        <dbReference type="EMBL" id="ADG89421.1"/>
    </source>
</evidence>
<reference evidence="2 3" key="1">
    <citation type="submission" date="2010-01" db="EMBL/GenBank/DDBJ databases">
        <title>The complete genome of Thermobispora bispora DSM 43833.</title>
        <authorList>
            <consortium name="US DOE Joint Genome Institute (JGI-PGF)"/>
            <person name="Lucas S."/>
            <person name="Copeland A."/>
            <person name="Lapidus A."/>
            <person name="Glavina del Rio T."/>
            <person name="Dalin E."/>
            <person name="Tice H."/>
            <person name="Bruce D."/>
            <person name="Goodwin L."/>
            <person name="Pitluck S."/>
            <person name="Kyrpides N."/>
            <person name="Mavromatis K."/>
            <person name="Ivanova N."/>
            <person name="Mikhailova N."/>
            <person name="Chertkov O."/>
            <person name="Brettin T."/>
            <person name="Detter J.C."/>
            <person name="Han C."/>
            <person name="Larimer F."/>
            <person name="Land M."/>
            <person name="Hauser L."/>
            <person name="Markowitz V."/>
            <person name="Cheng J.-F."/>
            <person name="Hugenholtz P."/>
            <person name="Woyke T."/>
            <person name="Wu D."/>
            <person name="Jando M."/>
            <person name="Schneider S."/>
            <person name="Klenk H.-P."/>
            <person name="Eisen J.A."/>
        </authorList>
    </citation>
    <scope>NUCLEOTIDE SEQUENCE [LARGE SCALE GENOMIC DNA]</scope>
    <source>
        <strain evidence="3">ATCC 19993 / DSM 43833 / CBS 139.67 / JCM 10125 / KCTC 9307 / NBRC 14880 / R51</strain>
    </source>
</reference>
<dbReference type="AlphaFoldDB" id="D6Y605"/>
<sequence>MRSLVAVPAAAVLLAGMSAATVVATAEPASAAPASVSAASALPTCPGVRVMRHALYTREMLKAAYIHVFYDARTRTVCAFLNSTYATWGTRKHMLIRVKICSSPSKRHGQCIGQLQSDYRAGWYTGRTSTVRLHVPRGCIMATGRIYWGKHYGLTHTTSTFCVGGVLT</sequence>
<keyword evidence="1" id="KW-0732">Signal</keyword>
<proteinExistence type="predicted"/>
<accession>D6Y605</accession>
<evidence type="ECO:0008006" key="4">
    <source>
        <dbReference type="Google" id="ProtNLM"/>
    </source>
</evidence>
<gene>
    <name evidence="2" type="ordered locus">Tbis_2721</name>
</gene>
<dbReference type="Proteomes" id="UP000006640">
    <property type="component" value="Chromosome"/>
</dbReference>
<keyword evidence="3" id="KW-1185">Reference proteome</keyword>
<feature type="signal peptide" evidence="1">
    <location>
        <begin position="1"/>
        <end position="31"/>
    </location>
</feature>
<dbReference type="RefSeq" id="WP_013132954.1">
    <property type="nucleotide sequence ID" value="NC_014165.1"/>
</dbReference>
<dbReference type="OrthoDB" id="3536137at2"/>
<organism evidence="2 3">
    <name type="scientific">Thermobispora bispora (strain ATCC 19993 / DSM 43833 / CBS 139.67 / JCM 10125 / KCTC 9307 / NBRC 14880 / R51)</name>
    <dbReference type="NCBI Taxonomy" id="469371"/>
    <lineage>
        <taxon>Bacteria</taxon>
        <taxon>Bacillati</taxon>
        <taxon>Actinomycetota</taxon>
        <taxon>Actinomycetes</taxon>
        <taxon>Streptosporangiales</taxon>
        <taxon>Streptosporangiaceae</taxon>
        <taxon>Thermobispora</taxon>
    </lineage>
</organism>
<evidence type="ECO:0000313" key="3">
    <source>
        <dbReference type="Proteomes" id="UP000006640"/>
    </source>
</evidence>
<dbReference type="EMBL" id="CP001874">
    <property type="protein sequence ID" value="ADG89421.1"/>
    <property type="molecule type" value="Genomic_DNA"/>
</dbReference>
<name>D6Y605_THEBD</name>
<dbReference type="HOGENOM" id="CLU_1593758_0_0_11"/>
<dbReference type="KEGG" id="tbi:Tbis_2721"/>
<evidence type="ECO:0000256" key="1">
    <source>
        <dbReference type="SAM" id="SignalP"/>
    </source>
</evidence>
<protein>
    <recommendedName>
        <fullName evidence="4">Secreted protein</fullName>
    </recommendedName>
</protein>
<feature type="chain" id="PRO_5003090878" description="Secreted protein" evidence="1">
    <location>
        <begin position="32"/>
        <end position="168"/>
    </location>
</feature>